<name>A0A4U8URA8_STECR</name>
<dbReference type="AlphaFoldDB" id="A0A4U8URA8"/>
<evidence type="ECO:0000313" key="1">
    <source>
        <dbReference type="EMBL" id="TMS34697.1"/>
    </source>
</evidence>
<reference evidence="1 2" key="1">
    <citation type="journal article" date="2015" name="Genome Biol.">
        <title>Comparative genomics of Steinernema reveals deeply conserved gene regulatory networks.</title>
        <authorList>
            <person name="Dillman A.R."/>
            <person name="Macchietto M."/>
            <person name="Porter C.F."/>
            <person name="Rogers A."/>
            <person name="Williams B."/>
            <person name="Antoshechkin I."/>
            <person name="Lee M.M."/>
            <person name="Goodwin Z."/>
            <person name="Lu X."/>
            <person name="Lewis E.E."/>
            <person name="Goodrich-Blair H."/>
            <person name="Stock S.P."/>
            <person name="Adams B.J."/>
            <person name="Sternberg P.W."/>
            <person name="Mortazavi A."/>
        </authorList>
    </citation>
    <scope>NUCLEOTIDE SEQUENCE [LARGE SCALE GENOMIC DNA]</scope>
    <source>
        <strain evidence="1 2">ALL</strain>
    </source>
</reference>
<evidence type="ECO:0000313" key="2">
    <source>
        <dbReference type="Proteomes" id="UP000298663"/>
    </source>
</evidence>
<dbReference type="EMBL" id="AZBU02000001">
    <property type="protein sequence ID" value="TMS34697.1"/>
    <property type="molecule type" value="Genomic_DNA"/>
</dbReference>
<reference evidence="1 2" key="2">
    <citation type="journal article" date="2019" name="G3 (Bethesda)">
        <title>Hybrid Assembly of the Genome of the Entomopathogenic Nematode Steinernema carpocapsae Identifies the X-Chromosome.</title>
        <authorList>
            <person name="Serra L."/>
            <person name="Macchietto M."/>
            <person name="Macias-Munoz A."/>
            <person name="McGill C.J."/>
            <person name="Rodriguez I.M."/>
            <person name="Rodriguez B."/>
            <person name="Murad R."/>
            <person name="Mortazavi A."/>
        </authorList>
    </citation>
    <scope>NUCLEOTIDE SEQUENCE [LARGE SCALE GENOMIC DNA]</scope>
    <source>
        <strain evidence="1 2">ALL</strain>
    </source>
</reference>
<accession>A0A4U8URA8</accession>
<comment type="caution">
    <text evidence="1">The sequence shown here is derived from an EMBL/GenBank/DDBJ whole genome shotgun (WGS) entry which is preliminary data.</text>
</comment>
<dbReference type="EMBL" id="CM016762">
    <property type="protein sequence ID" value="TMS34697.1"/>
    <property type="molecule type" value="Genomic_DNA"/>
</dbReference>
<proteinExistence type="predicted"/>
<protein>
    <submittedName>
        <fullName evidence="1">Uncharacterized protein</fullName>
    </submittedName>
</protein>
<dbReference type="Proteomes" id="UP000298663">
    <property type="component" value="Chromosome X"/>
</dbReference>
<gene>
    <name evidence="1" type="ORF">L596_002234</name>
</gene>
<sequence length="140" mass="15746">MSPFPMSHVALFRRLYKCYPRFSACSACPYVANTFTAPSPTGTNAKRIVLVLLQMIVSVYSTRRWARNAHTEQTSRHKRFDLCQQPREGGGDGRSAPKATWYVRRRQAGKSCRVSRLEAEEGAISGAGRGIRVKDRAVRL</sequence>
<organism evidence="1 2">
    <name type="scientific">Steinernema carpocapsae</name>
    <name type="common">Entomopathogenic nematode</name>
    <dbReference type="NCBI Taxonomy" id="34508"/>
    <lineage>
        <taxon>Eukaryota</taxon>
        <taxon>Metazoa</taxon>
        <taxon>Ecdysozoa</taxon>
        <taxon>Nematoda</taxon>
        <taxon>Chromadorea</taxon>
        <taxon>Rhabditida</taxon>
        <taxon>Tylenchina</taxon>
        <taxon>Panagrolaimomorpha</taxon>
        <taxon>Strongyloidoidea</taxon>
        <taxon>Steinernematidae</taxon>
        <taxon>Steinernema</taxon>
    </lineage>
</organism>
<keyword evidence="2" id="KW-1185">Reference proteome</keyword>